<dbReference type="GO" id="GO:0046872">
    <property type="term" value="F:metal ion binding"/>
    <property type="evidence" value="ECO:0007669"/>
    <property type="project" value="UniProtKB-KW"/>
</dbReference>
<dbReference type="PIRSF" id="PIRSF004846">
    <property type="entry name" value="ModA"/>
    <property type="match status" value="1"/>
</dbReference>
<accession>A0A9X3WU62</accession>
<evidence type="ECO:0000313" key="8">
    <source>
        <dbReference type="Proteomes" id="UP001145050"/>
    </source>
</evidence>
<protein>
    <submittedName>
        <fullName evidence="7">Molybdate ABC transporter substrate-binding protein</fullName>
    </submittedName>
</protein>
<comment type="caution">
    <text evidence="7">The sequence shown here is derived from an EMBL/GenBank/DDBJ whole genome shotgun (WGS) entry which is preliminary data.</text>
</comment>
<keyword evidence="2 5" id="KW-0500">Molybdenum</keyword>
<proteinExistence type="inferred from homology"/>
<dbReference type="PANTHER" id="PTHR30632">
    <property type="entry name" value="MOLYBDATE-BINDING PERIPLASMIC PROTEIN"/>
    <property type="match status" value="1"/>
</dbReference>
<dbReference type="PANTHER" id="PTHR30632:SF0">
    <property type="entry name" value="SULFATE-BINDING PROTEIN"/>
    <property type="match status" value="1"/>
</dbReference>
<feature type="signal peptide" evidence="6">
    <location>
        <begin position="1"/>
        <end position="21"/>
    </location>
</feature>
<gene>
    <name evidence="7" type="primary">modA</name>
    <name evidence="7" type="ORF">NC797_09190</name>
</gene>
<evidence type="ECO:0000256" key="1">
    <source>
        <dbReference type="ARBA" id="ARBA00009175"/>
    </source>
</evidence>
<dbReference type="Gene3D" id="3.40.190.10">
    <property type="entry name" value="Periplasmic binding protein-like II"/>
    <property type="match status" value="2"/>
</dbReference>
<reference evidence="7" key="1">
    <citation type="submission" date="2022-06" db="EMBL/GenBank/DDBJ databases">
        <title>Aquibacillus sp. a new bacterium isolated from soil saline samples.</title>
        <authorList>
            <person name="Galisteo C."/>
            <person name="De La Haba R."/>
            <person name="Sanchez-Porro C."/>
            <person name="Ventosa A."/>
        </authorList>
    </citation>
    <scope>NUCLEOTIDE SEQUENCE</scope>
    <source>
        <strain evidence="7">3ASR75-11</strain>
    </source>
</reference>
<dbReference type="InterPro" id="IPR050682">
    <property type="entry name" value="ModA/WtpA"/>
</dbReference>
<feature type="chain" id="PRO_5040958757" evidence="6">
    <location>
        <begin position="22"/>
        <end position="257"/>
    </location>
</feature>
<dbReference type="EMBL" id="JAMQKB010000007">
    <property type="protein sequence ID" value="MDC3424683.1"/>
    <property type="molecule type" value="Genomic_DNA"/>
</dbReference>
<dbReference type="NCBIfam" id="TIGR01256">
    <property type="entry name" value="modA"/>
    <property type="match status" value="1"/>
</dbReference>
<dbReference type="AlphaFoldDB" id="A0A9X3WU62"/>
<feature type="binding site" evidence="5">
    <location>
        <position position="68"/>
    </location>
    <ligand>
        <name>molybdate</name>
        <dbReference type="ChEBI" id="CHEBI:36264"/>
    </ligand>
</feature>
<evidence type="ECO:0000256" key="2">
    <source>
        <dbReference type="ARBA" id="ARBA00022505"/>
    </source>
</evidence>
<evidence type="ECO:0000256" key="4">
    <source>
        <dbReference type="ARBA" id="ARBA00022729"/>
    </source>
</evidence>
<dbReference type="GO" id="GO:1901359">
    <property type="term" value="F:tungstate binding"/>
    <property type="evidence" value="ECO:0007669"/>
    <property type="project" value="UniProtKB-ARBA"/>
</dbReference>
<keyword evidence="4 6" id="KW-0732">Signal</keyword>
<evidence type="ECO:0000313" key="7">
    <source>
        <dbReference type="EMBL" id="MDC3424683.1"/>
    </source>
</evidence>
<feature type="binding site" evidence="5">
    <location>
        <position position="41"/>
    </location>
    <ligand>
        <name>molybdate</name>
        <dbReference type="ChEBI" id="CHEBI:36264"/>
    </ligand>
</feature>
<evidence type="ECO:0000256" key="5">
    <source>
        <dbReference type="PIRSR" id="PIRSR004846-1"/>
    </source>
</evidence>
<comment type="similarity">
    <text evidence="1">Belongs to the bacterial solute-binding protein ModA family.</text>
</comment>
<dbReference type="FunFam" id="3.40.190.10:FF:000035">
    <property type="entry name" value="Molybdate ABC transporter substrate-binding protein"/>
    <property type="match status" value="1"/>
</dbReference>
<sequence>MKKKIYLFIWMLSIVWISGCANDTNNVDKEKVTLSISAASSLTVAIDEIKAMYEERNNIKLEINYASSGTLVNQMKQGAPVDVFVSASKEWMNQATEEGLIDKSSVVPLLYNRLVFGTNEKNEQISFEDMVTTEKAQIAIGDPESVPVGAYAKEVLQNKNLWDTWQSKLVYAKNARQVAVYVESGNVDAGFLFQSDAIAFKTINVIEVIPESLHSPIVYPAGITTQTANEEGASQFLRFLQSETAQSIFKTYGFEVR</sequence>
<dbReference type="InterPro" id="IPR005950">
    <property type="entry name" value="ModA"/>
</dbReference>
<evidence type="ECO:0000256" key="3">
    <source>
        <dbReference type="ARBA" id="ARBA00022723"/>
    </source>
</evidence>
<dbReference type="Pfam" id="PF13531">
    <property type="entry name" value="SBP_bac_11"/>
    <property type="match status" value="1"/>
</dbReference>
<name>A0A9X3WU62_9BACI</name>
<evidence type="ECO:0000256" key="6">
    <source>
        <dbReference type="SAM" id="SignalP"/>
    </source>
</evidence>
<dbReference type="PROSITE" id="PS51257">
    <property type="entry name" value="PROKAR_LIPOPROTEIN"/>
    <property type="match status" value="1"/>
</dbReference>
<dbReference type="Proteomes" id="UP001145050">
    <property type="component" value="Unassembled WGS sequence"/>
</dbReference>
<keyword evidence="3 5" id="KW-0479">Metal-binding</keyword>
<keyword evidence="8" id="KW-1185">Reference proteome</keyword>
<dbReference type="RefSeq" id="WP_272436483.1">
    <property type="nucleotide sequence ID" value="NZ_JAMQKB010000007.1"/>
</dbReference>
<organism evidence="7 8">
    <name type="scientific">Terrihalobacillus insolitus</name>
    <dbReference type="NCBI Taxonomy" id="2950438"/>
    <lineage>
        <taxon>Bacteria</taxon>
        <taxon>Bacillati</taxon>
        <taxon>Bacillota</taxon>
        <taxon>Bacilli</taxon>
        <taxon>Bacillales</taxon>
        <taxon>Bacillaceae</taxon>
        <taxon>Terrihalobacillus</taxon>
    </lineage>
</organism>
<dbReference type="GO" id="GO:0030973">
    <property type="term" value="F:molybdate ion binding"/>
    <property type="evidence" value="ECO:0007669"/>
    <property type="project" value="TreeGrafter"/>
</dbReference>
<dbReference type="SUPFAM" id="SSF53850">
    <property type="entry name" value="Periplasmic binding protein-like II"/>
    <property type="match status" value="1"/>
</dbReference>
<dbReference type="GO" id="GO:0015689">
    <property type="term" value="P:molybdate ion transport"/>
    <property type="evidence" value="ECO:0007669"/>
    <property type="project" value="InterPro"/>
</dbReference>